<dbReference type="InterPro" id="IPR058492">
    <property type="entry name" value="DUF8179"/>
</dbReference>
<dbReference type="NCBIfam" id="TIGR03268">
    <property type="entry name" value="methan_mark_3"/>
    <property type="match status" value="1"/>
</dbReference>
<dbReference type="KEGG" id="mpl:Mpal_0254"/>
<dbReference type="InterPro" id="IPR005543">
    <property type="entry name" value="PASTA_dom"/>
</dbReference>
<protein>
    <recommendedName>
        <fullName evidence="1">UPF0288 protein Mpal_0254</fullName>
    </recommendedName>
</protein>
<dbReference type="STRING" id="521011.Mpal_0254"/>
<reference evidence="4 5" key="1">
    <citation type="journal article" date="2015" name="Genome Announc.">
        <title>Complete Genome Sequence of Methanosphaerula palustris E1-9CT, a Hydrogenotrophic Methanogen Isolated from a Minerotrophic Fen Peatland.</title>
        <authorList>
            <person name="Cadillo-Quiroz H."/>
            <person name="Browne P."/>
            <person name="Kyrpides N."/>
            <person name="Woyke T."/>
            <person name="Goodwin L."/>
            <person name="Detter C."/>
            <person name="Yavitt J.B."/>
            <person name="Zinder S.H."/>
        </authorList>
    </citation>
    <scope>NUCLEOTIDE SEQUENCE [LARGE SCALE GENOMIC DNA]</scope>
    <source>
        <strain evidence="5">ATCC BAA-1556 / DSM 19958 / E1-9c</strain>
    </source>
</reference>
<dbReference type="eggNOG" id="arCOG04900">
    <property type="taxonomic scope" value="Archaea"/>
</dbReference>
<evidence type="ECO:0000313" key="5">
    <source>
        <dbReference type="Proteomes" id="UP000002457"/>
    </source>
</evidence>
<dbReference type="HAMAP" id="MF_01089">
    <property type="entry name" value="UPF0288"/>
    <property type="match status" value="1"/>
</dbReference>
<dbReference type="InterPro" id="IPR016466">
    <property type="entry name" value="Methan_mark_3"/>
</dbReference>
<dbReference type="RefSeq" id="WP_012616957.1">
    <property type="nucleotide sequence ID" value="NC_011832.1"/>
</dbReference>
<dbReference type="AlphaFoldDB" id="B8GJ65"/>
<proteinExistence type="inferred from homology"/>
<feature type="domain" description="PASTA" evidence="3">
    <location>
        <begin position="312"/>
        <end position="371"/>
    </location>
</feature>
<gene>
    <name evidence="4" type="ordered locus">Mpal_0254</name>
</gene>
<comment type="similarity">
    <text evidence="1">Belongs to the UPF0288 family.</text>
</comment>
<dbReference type="OrthoDB" id="140355at2157"/>
<keyword evidence="5" id="KW-1185">Reference proteome</keyword>
<dbReference type="EMBL" id="CP001338">
    <property type="protein sequence ID" value="ACL15638.1"/>
    <property type="molecule type" value="Genomic_DNA"/>
</dbReference>
<sequence length="504" mass="54469">MESILLDGVSTEITGTMTLGDLLPDMDQSTVIGVIRPGTFAQETTRNLQIKTTSGEIVVEMLADPTWILKITGPPLHYADRNSAAFGPFVSDLAPERRPHLYERGDLILGCVGYNPTESHLVFSRTRHTADHGAAVGGGVIGRVVSGRGVLDRWTSGDHIEAISPILSWADTSRSFTTHDSTLLLEDGMAIITHIEVTAEGYDPDGISTRTATSVEHLLLALDSGHLTADRVASTHLRDERMAGSQVPSEHTKGRREGTVTVRTRGSGSGCIYIYKEDVPGIASHTVVGQVTHGLELIKLAKARERIAIQVTPSRFDMLGRSLDEAISSGEARGLKVTADSEEPDRVVIDQTPPTTLEVLAAGEVAFQTVPLSQVIDLILDDQNAPDSTAIFRRLTGLFWHDIGTLPLFFTFEDVFLFKPKIPTGVLITPENIPVERAPAAALGLTNDARKGAGMVGIRLSENSEFGPTSEPFDGTNLIGTVINTDKLKTLKEGQIVYIREAKR</sequence>
<evidence type="ECO:0000256" key="2">
    <source>
        <dbReference type="SAM" id="MobiDB-lite"/>
    </source>
</evidence>
<evidence type="ECO:0000256" key="1">
    <source>
        <dbReference type="HAMAP-Rule" id="MF_01089"/>
    </source>
</evidence>
<accession>B8GJ65</accession>
<dbReference type="Pfam" id="PF26548">
    <property type="entry name" value="DUF8179"/>
    <property type="match status" value="1"/>
</dbReference>
<dbReference type="HOGENOM" id="CLU_533841_0_0_2"/>
<evidence type="ECO:0000313" key="4">
    <source>
        <dbReference type="EMBL" id="ACL15638.1"/>
    </source>
</evidence>
<evidence type="ECO:0000259" key="3">
    <source>
        <dbReference type="PROSITE" id="PS51178"/>
    </source>
</evidence>
<feature type="region of interest" description="Disordered" evidence="2">
    <location>
        <begin position="241"/>
        <end position="262"/>
    </location>
</feature>
<dbReference type="PROSITE" id="PS51178">
    <property type="entry name" value="PASTA"/>
    <property type="match status" value="1"/>
</dbReference>
<dbReference type="PIRSF" id="PIRSF005852">
    <property type="entry name" value="UCP005852"/>
    <property type="match status" value="1"/>
</dbReference>
<organism evidence="4 5">
    <name type="scientific">Methanosphaerula palustris (strain ATCC BAA-1556 / DSM 19958 / E1-9c)</name>
    <dbReference type="NCBI Taxonomy" id="521011"/>
    <lineage>
        <taxon>Archaea</taxon>
        <taxon>Methanobacteriati</taxon>
        <taxon>Methanobacteriota</taxon>
        <taxon>Stenosarchaea group</taxon>
        <taxon>Methanomicrobia</taxon>
        <taxon>Methanomicrobiales</taxon>
        <taxon>Methanoregulaceae</taxon>
        <taxon>Methanosphaerula</taxon>
    </lineage>
</organism>
<dbReference type="Proteomes" id="UP000002457">
    <property type="component" value="Chromosome"/>
</dbReference>
<dbReference type="GeneID" id="7270640"/>
<name>B8GJ65_METPE</name>